<sequence length="76" mass="8625">MVLVESDGRLLFLWVSGSASVDQMLGSETSVNVSWSRRPLITTAPDPRRPRVYHDDPSPNFRCPSCIKQNHKNEEI</sequence>
<evidence type="ECO:0000313" key="1">
    <source>
        <dbReference type="EMBL" id="MPC18257.1"/>
    </source>
</evidence>
<keyword evidence="2" id="KW-1185">Reference proteome</keyword>
<dbReference type="EMBL" id="VSRR010000663">
    <property type="protein sequence ID" value="MPC18257.1"/>
    <property type="molecule type" value="Genomic_DNA"/>
</dbReference>
<dbReference type="AlphaFoldDB" id="A0A5B7DAI7"/>
<name>A0A5B7DAI7_PORTR</name>
<evidence type="ECO:0000313" key="2">
    <source>
        <dbReference type="Proteomes" id="UP000324222"/>
    </source>
</evidence>
<organism evidence="1 2">
    <name type="scientific">Portunus trituberculatus</name>
    <name type="common">Swimming crab</name>
    <name type="synonym">Neptunus trituberculatus</name>
    <dbReference type="NCBI Taxonomy" id="210409"/>
    <lineage>
        <taxon>Eukaryota</taxon>
        <taxon>Metazoa</taxon>
        <taxon>Ecdysozoa</taxon>
        <taxon>Arthropoda</taxon>
        <taxon>Crustacea</taxon>
        <taxon>Multicrustacea</taxon>
        <taxon>Malacostraca</taxon>
        <taxon>Eumalacostraca</taxon>
        <taxon>Eucarida</taxon>
        <taxon>Decapoda</taxon>
        <taxon>Pleocyemata</taxon>
        <taxon>Brachyura</taxon>
        <taxon>Eubrachyura</taxon>
        <taxon>Portunoidea</taxon>
        <taxon>Portunidae</taxon>
        <taxon>Portuninae</taxon>
        <taxon>Portunus</taxon>
    </lineage>
</organism>
<comment type="caution">
    <text evidence="1">The sequence shown here is derived from an EMBL/GenBank/DDBJ whole genome shotgun (WGS) entry which is preliminary data.</text>
</comment>
<protein>
    <submittedName>
        <fullName evidence="1">Uncharacterized protein</fullName>
    </submittedName>
</protein>
<proteinExistence type="predicted"/>
<dbReference type="Proteomes" id="UP000324222">
    <property type="component" value="Unassembled WGS sequence"/>
</dbReference>
<reference evidence="1 2" key="1">
    <citation type="submission" date="2019-05" db="EMBL/GenBank/DDBJ databases">
        <title>Another draft genome of Portunus trituberculatus and its Hox gene families provides insights of decapod evolution.</title>
        <authorList>
            <person name="Jeong J.-H."/>
            <person name="Song I."/>
            <person name="Kim S."/>
            <person name="Choi T."/>
            <person name="Kim D."/>
            <person name="Ryu S."/>
            <person name="Kim W."/>
        </authorList>
    </citation>
    <scope>NUCLEOTIDE SEQUENCE [LARGE SCALE GENOMIC DNA]</scope>
    <source>
        <tissue evidence="1">Muscle</tissue>
    </source>
</reference>
<accession>A0A5B7DAI7</accession>
<gene>
    <name evidence="1" type="ORF">E2C01_011136</name>
</gene>